<reference evidence="3" key="1">
    <citation type="journal article" date="2014" name="Genome Announc.">
        <title>Draft genome sequence of Colletotrichum sublineola, a destructive pathogen of cultivated sorghum.</title>
        <authorList>
            <person name="Baroncelli R."/>
            <person name="Sanz-Martin J.M."/>
            <person name="Rech G.E."/>
            <person name="Sukno S.A."/>
            <person name="Thon M.R."/>
        </authorList>
    </citation>
    <scope>NUCLEOTIDE SEQUENCE [LARGE SCALE GENOMIC DNA]</scope>
    <source>
        <strain evidence="3">TX430BB</strain>
    </source>
</reference>
<dbReference type="AlphaFoldDB" id="A0A066XWJ4"/>
<dbReference type="HOGENOM" id="CLU_2605927_0_0_1"/>
<gene>
    <name evidence="2" type="ORF">CSUB01_11582</name>
</gene>
<evidence type="ECO:0000313" key="3">
    <source>
        <dbReference type="Proteomes" id="UP000027238"/>
    </source>
</evidence>
<name>A0A066XWJ4_COLSU</name>
<dbReference type="EMBL" id="JMSE01000363">
    <property type="protein sequence ID" value="KDN70330.1"/>
    <property type="molecule type" value="Genomic_DNA"/>
</dbReference>
<comment type="caution">
    <text evidence="2">The sequence shown here is derived from an EMBL/GenBank/DDBJ whole genome shotgun (WGS) entry which is preliminary data.</text>
</comment>
<feature type="chain" id="PRO_5001630867" evidence="1">
    <location>
        <begin position="19"/>
        <end position="85"/>
    </location>
</feature>
<organism evidence="2 3">
    <name type="scientific">Colletotrichum sublineola</name>
    <name type="common">Sorghum anthracnose fungus</name>
    <dbReference type="NCBI Taxonomy" id="1173701"/>
    <lineage>
        <taxon>Eukaryota</taxon>
        <taxon>Fungi</taxon>
        <taxon>Dikarya</taxon>
        <taxon>Ascomycota</taxon>
        <taxon>Pezizomycotina</taxon>
        <taxon>Sordariomycetes</taxon>
        <taxon>Hypocreomycetidae</taxon>
        <taxon>Glomerellales</taxon>
        <taxon>Glomerellaceae</taxon>
        <taxon>Colletotrichum</taxon>
        <taxon>Colletotrichum graminicola species complex</taxon>
    </lineage>
</organism>
<feature type="signal peptide" evidence="1">
    <location>
        <begin position="1"/>
        <end position="18"/>
    </location>
</feature>
<keyword evidence="1" id="KW-0732">Signal</keyword>
<evidence type="ECO:0000256" key="1">
    <source>
        <dbReference type="SAM" id="SignalP"/>
    </source>
</evidence>
<protein>
    <submittedName>
        <fullName evidence="2">Uncharacterized protein</fullName>
    </submittedName>
</protein>
<keyword evidence="3" id="KW-1185">Reference proteome</keyword>
<evidence type="ECO:0000313" key="2">
    <source>
        <dbReference type="EMBL" id="KDN70330.1"/>
    </source>
</evidence>
<sequence>MHFAKAFFVSSLVTLAAAATQKTAAGNCIPGANGLFCENVNNPSVEEACPKDANGSFTAADTKANEGACTGKQEDDDCTVTFTCP</sequence>
<accession>A0A066XWJ4</accession>
<dbReference type="Proteomes" id="UP000027238">
    <property type="component" value="Unassembled WGS sequence"/>
</dbReference>
<proteinExistence type="predicted"/>